<evidence type="ECO:0000313" key="3">
    <source>
        <dbReference type="Proteomes" id="UP000072189"/>
    </source>
</evidence>
<dbReference type="Proteomes" id="UP000072189">
    <property type="component" value="Unassembled WGS sequence"/>
</dbReference>
<sequence length="163" mass="17937">MTHYDGAADSAPAKPLFVVQRYPSQHLVARGIGILFMVGAVVLAATEVIERDPLAYIGVTVWLTTLGGLGAIIFFYALSLGRARILVFDDHLVVRSSRRRARIVPASEIAKLAALMSGRVRGKDADGRTLFETMRVYQGFPEFASWLQEKTPRQWAEMESVGG</sequence>
<keyword evidence="1" id="KW-0812">Transmembrane</keyword>
<gene>
    <name evidence="2" type="ORF">RSA3_14605</name>
</gene>
<evidence type="ECO:0008006" key="4">
    <source>
        <dbReference type="Google" id="ProtNLM"/>
    </source>
</evidence>
<protein>
    <recommendedName>
        <fullName evidence="4">PH domain-containing protein</fullName>
    </recommendedName>
</protein>
<feature type="transmembrane region" description="Helical" evidence="1">
    <location>
        <begin position="55"/>
        <end position="78"/>
    </location>
</feature>
<evidence type="ECO:0000313" key="2">
    <source>
        <dbReference type="EMBL" id="KTS08946.1"/>
    </source>
</evidence>
<evidence type="ECO:0000256" key="1">
    <source>
        <dbReference type="SAM" id="Phobius"/>
    </source>
</evidence>
<accession>A0A147F4C8</accession>
<keyword evidence="1" id="KW-0472">Membrane</keyword>
<dbReference type="EMBL" id="LDRV01000095">
    <property type="protein sequence ID" value="KTS08946.1"/>
    <property type="molecule type" value="Genomic_DNA"/>
</dbReference>
<feature type="transmembrane region" description="Helical" evidence="1">
    <location>
        <begin position="27"/>
        <end position="49"/>
    </location>
</feature>
<dbReference type="PATRIC" id="fig|2033.7.peg.3765"/>
<reference evidence="2 3" key="1">
    <citation type="journal article" date="2016" name="Front. Microbiol.">
        <title>Genomic Resource of Rice Seed Associated Bacteria.</title>
        <authorList>
            <person name="Midha S."/>
            <person name="Bansal K."/>
            <person name="Sharma S."/>
            <person name="Kumar N."/>
            <person name="Patil P.P."/>
            <person name="Chaudhry V."/>
            <person name="Patil P.B."/>
        </authorList>
    </citation>
    <scope>NUCLEOTIDE SEQUENCE [LARGE SCALE GENOMIC DNA]</scope>
    <source>
        <strain evidence="2 3">RSA3</strain>
    </source>
</reference>
<proteinExistence type="predicted"/>
<dbReference type="RefSeq" id="WP_058614844.1">
    <property type="nucleotide sequence ID" value="NZ_LDRV01000095.1"/>
</dbReference>
<organism evidence="2 3">
    <name type="scientific">Microbacterium testaceum</name>
    <name type="common">Aureobacterium testaceum</name>
    <name type="synonym">Brevibacterium testaceum</name>
    <dbReference type="NCBI Taxonomy" id="2033"/>
    <lineage>
        <taxon>Bacteria</taxon>
        <taxon>Bacillati</taxon>
        <taxon>Actinomycetota</taxon>
        <taxon>Actinomycetes</taxon>
        <taxon>Micrococcales</taxon>
        <taxon>Microbacteriaceae</taxon>
        <taxon>Microbacterium</taxon>
    </lineage>
</organism>
<comment type="caution">
    <text evidence="2">The sequence shown here is derived from an EMBL/GenBank/DDBJ whole genome shotgun (WGS) entry which is preliminary data.</text>
</comment>
<keyword evidence="1" id="KW-1133">Transmembrane helix</keyword>
<dbReference type="AlphaFoldDB" id="A0A147F4C8"/>
<name>A0A147F4C8_MICTE</name>